<evidence type="ECO:0000313" key="1">
    <source>
        <dbReference type="EMBL" id="CCA16320.1"/>
    </source>
</evidence>
<proteinExistence type="predicted"/>
<name>F0W5C9_9STRA</name>
<dbReference type="HOGENOM" id="CLU_2311392_0_0_1"/>
<dbReference type="EMBL" id="FR824065">
    <property type="protein sequence ID" value="CCA16320.1"/>
    <property type="molecule type" value="Genomic_DNA"/>
</dbReference>
<dbReference type="AlphaFoldDB" id="F0W5C9"/>
<protein>
    <submittedName>
        <fullName evidence="1">AlNc14C20G2095 protein</fullName>
    </submittedName>
</protein>
<organism evidence="1">
    <name type="scientific">Albugo laibachii Nc14</name>
    <dbReference type="NCBI Taxonomy" id="890382"/>
    <lineage>
        <taxon>Eukaryota</taxon>
        <taxon>Sar</taxon>
        <taxon>Stramenopiles</taxon>
        <taxon>Oomycota</taxon>
        <taxon>Peronosporomycetes</taxon>
        <taxon>Albuginales</taxon>
        <taxon>Albuginaceae</taxon>
        <taxon>Albugo</taxon>
    </lineage>
</organism>
<reference evidence="1" key="2">
    <citation type="submission" date="2011-02" db="EMBL/GenBank/DDBJ databases">
        <authorList>
            <person name="MacLean D."/>
        </authorList>
    </citation>
    <scope>NUCLEOTIDE SEQUENCE</scope>
</reference>
<gene>
    <name evidence="1" type="primary">AlNc14C20G2095</name>
    <name evidence="1" type="ORF">ALNC14_024630</name>
</gene>
<reference evidence="1" key="1">
    <citation type="journal article" date="2011" name="PLoS Biol.">
        <title>Gene gain and loss during evolution of obligate parasitism in the white rust pathogen of Arabidopsis thaliana.</title>
        <authorList>
            <person name="Kemen E."/>
            <person name="Gardiner A."/>
            <person name="Schultz-Larsen T."/>
            <person name="Kemen A.C."/>
            <person name="Balmuth A.L."/>
            <person name="Robert-Seilaniantz A."/>
            <person name="Bailey K."/>
            <person name="Holub E."/>
            <person name="Studholme D.J."/>
            <person name="Maclean D."/>
            <person name="Jones J.D."/>
        </authorList>
    </citation>
    <scope>NUCLEOTIDE SEQUENCE</scope>
</reference>
<sequence length="100" mass="11322">MFDGTINILHNAAGKRIHARFITQVYAPLLLCFHARFDKHACTIDSYGYYSHALHAGICDKSLFCKLTGFDSAECAILYEWLRVHVLFGLVGENGYNRPI</sequence>
<accession>F0W5C9</accession>